<keyword evidence="3" id="KW-1185">Reference proteome</keyword>
<reference evidence="2" key="1">
    <citation type="journal article" date="2022" name="Int. J. Mol. Sci.">
        <title>Draft Genome of Tanacetum Coccineum: Genomic Comparison of Closely Related Tanacetum-Family Plants.</title>
        <authorList>
            <person name="Yamashiro T."/>
            <person name="Shiraishi A."/>
            <person name="Nakayama K."/>
            <person name="Satake H."/>
        </authorList>
    </citation>
    <scope>NUCLEOTIDE SEQUENCE</scope>
</reference>
<feature type="region of interest" description="Disordered" evidence="1">
    <location>
        <begin position="1"/>
        <end position="120"/>
    </location>
</feature>
<protein>
    <submittedName>
        <fullName evidence="2">Uncharacterized protein</fullName>
    </submittedName>
</protein>
<evidence type="ECO:0000256" key="1">
    <source>
        <dbReference type="SAM" id="MobiDB-lite"/>
    </source>
</evidence>
<feature type="compositionally biased region" description="Pro residues" evidence="1">
    <location>
        <begin position="46"/>
        <end position="56"/>
    </location>
</feature>
<organism evidence="2 3">
    <name type="scientific">Tanacetum coccineum</name>
    <dbReference type="NCBI Taxonomy" id="301880"/>
    <lineage>
        <taxon>Eukaryota</taxon>
        <taxon>Viridiplantae</taxon>
        <taxon>Streptophyta</taxon>
        <taxon>Embryophyta</taxon>
        <taxon>Tracheophyta</taxon>
        <taxon>Spermatophyta</taxon>
        <taxon>Magnoliopsida</taxon>
        <taxon>eudicotyledons</taxon>
        <taxon>Gunneridae</taxon>
        <taxon>Pentapetalae</taxon>
        <taxon>asterids</taxon>
        <taxon>campanulids</taxon>
        <taxon>Asterales</taxon>
        <taxon>Asteraceae</taxon>
        <taxon>Asteroideae</taxon>
        <taxon>Anthemideae</taxon>
        <taxon>Anthemidinae</taxon>
        <taxon>Tanacetum</taxon>
    </lineage>
</organism>
<feature type="compositionally biased region" description="Basic residues" evidence="1">
    <location>
        <begin position="26"/>
        <end position="35"/>
    </location>
</feature>
<gene>
    <name evidence="2" type="ORF">Tco_1090777</name>
</gene>
<proteinExistence type="predicted"/>
<dbReference type="Proteomes" id="UP001151760">
    <property type="component" value="Unassembled WGS sequence"/>
</dbReference>
<feature type="compositionally biased region" description="Polar residues" evidence="1">
    <location>
        <begin position="109"/>
        <end position="120"/>
    </location>
</feature>
<dbReference type="EMBL" id="BQNB010020372">
    <property type="protein sequence ID" value="GJT95259.1"/>
    <property type="molecule type" value="Genomic_DNA"/>
</dbReference>
<reference evidence="2" key="2">
    <citation type="submission" date="2022-01" db="EMBL/GenBank/DDBJ databases">
        <authorList>
            <person name="Yamashiro T."/>
            <person name="Shiraishi A."/>
            <person name="Satake H."/>
            <person name="Nakayama K."/>
        </authorList>
    </citation>
    <scope>NUCLEOTIDE SEQUENCE</scope>
</reference>
<name>A0ABQ5I5A9_9ASTR</name>
<sequence>MTLYEALEKSMARDNRDQLLSDLAKARKKKKKRQGSPKTPSGSAPHPLPPPLPPAELPMGDDTTADEQAYSSTGEDVGRDHIPTVNLRQSWWKPITEDRPATPEPAWSIPSSDLTVLTNN</sequence>
<evidence type="ECO:0000313" key="3">
    <source>
        <dbReference type="Proteomes" id="UP001151760"/>
    </source>
</evidence>
<comment type="caution">
    <text evidence="2">The sequence shown here is derived from an EMBL/GenBank/DDBJ whole genome shotgun (WGS) entry which is preliminary data.</text>
</comment>
<evidence type="ECO:0000313" key="2">
    <source>
        <dbReference type="EMBL" id="GJT95259.1"/>
    </source>
</evidence>
<feature type="compositionally biased region" description="Basic and acidic residues" evidence="1">
    <location>
        <begin position="1"/>
        <end position="19"/>
    </location>
</feature>
<accession>A0ABQ5I5A9</accession>